<feature type="region of interest" description="Disordered" evidence="1">
    <location>
        <begin position="58"/>
        <end position="178"/>
    </location>
</feature>
<dbReference type="OrthoDB" id="3915at2759"/>
<proteinExistence type="predicted"/>
<gene>
    <name evidence="2" type="ORF">BWQ96_10460</name>
</gene>
<name>A0A2V3ICK8_9FLOR</name>
<dbReference type="EMBL" id="NBIV01000426">
    <property type="protein sequence ID" value="PXF39832.1"/>
    <property type="molecule type" value="Genomic_DNA"/>
</dbReference>
<accession>A0A2V3ICK8</accession>
<keyword evidence="3" id="KW-1185">Reference proteome</keyword>
<protein>
    <recommendedName>
        <fullName evidence="4">BHLH domain-containing protein</fullName>
    </recommendedName>
</protein>
<feature type="compositionally biased region" description="Polar residues" evidence="1">
    <location>
        <begin position="142"/>
        <end position="161"/>
    </location>
</feature>
<dbReference type="Gene3D" id="3.30.450.40">
    <property type="match status" value="1"/>
</dbReference>
<evidence type="ECO:0000256" key="1">
    <source>
        <dbReference type="SAM" id="MobiDB-lite"/>
    </source>
</evidence>
<evidence type="ECO:0008006" key="4">
    <source>
        <dbReference type="Google" id="ProtNLM"/>
    </source>
</evidence>
<feature type="compositionally biased region" description="Pro residues" evidence="1">
    <location>
        <begin position="87"/>
        <end position="96"/>
    </location>
</feature>
<reference evidence="2 3" key="1">
    <citation type="journal article" date="2018" name="Mol. Biol. Evol.">
        <title>Analysis of the draft genome of the red seaweed Gracilariopsis chorda provides insights into genome size evolution in Rhodophyta.</title>
        <authorList>
            <person name="Lee J."/>
            <person name="Yang E.C."/>
            <person name="Graf L."/>
            <person name="Yang J.H."/>
            <person name="Qiu H."/>
            <person name="Zel Zion U."/>
            <person name="Chan C.X."/>
            <person name="Stephens T.G."/>
            <person name="Weber A.P.M."/>
            <person name="Boo G.H."/>
            <person name="Boo S.M."/>
            <person name="Kim K.M."/>
            <person name="Shin Y."/>
            <person name="Jung M."/>
            <person name="Lee S.J."/>
            <person name="Yim H.S."/>
            <person name="Lee J.H."/>
            <person name="Bhattacharya D."/>
            <person name="Yoon H.S."/>
        </authorList>
    </citation>
    <scope>NUCLEOTIDE SEQUENCE [LARGE SCALE GENOMIC DNA]</scope>
    <source>
        <strain evidence="2 3">SKKU-2015</strain>
        <tissue evidence="2">Whole body</tissue>
    </source>
</reference>
<dbReference type="Proteomes" id="UP000247409">
    <property type="component" value="Unassembled WGS sequence"/>
</dbReference>
<comment type="caution">
    <text evidence="2">The sequence shown here is derived from an EMBL/GenBank/DDBJ whole genome shotgun (WGS) entry which is preliminary data.</text>
</comment>
<dbReference type="SUPFAM" id="SSF55781">
    <property type="entry name" value="GAF domain-like"/>
    <property type="match status" value="1"/>
</dbReference>
<sequence>MSHHVPDAADYDLLADVSHHGASSFFDLFASTPLDPPSRPNLDAPYLATPTAFSSAPHFISHHDHPSSNALSHVTAPTAAPDSLPSNIPPPVPPPRSLRRSQAPLLLHPRAPPTSTSKRRKPRSAAVKLEDQTDASAPPNPAQSLANSTSNQPQTRNSHSLINPDPNLKDTHNSHTRKCRAKVNSKFKELLGILPAPPANTGIKHKAQILYTIRVYRDIHARKTLLEAELALSSPSQLNAWISNIVSRSRSLQDALAPYLSLICTKGAWKYSEAWVPLQEPESNTTNDSQLRAITGESRFLTPANMLLGPNARLRLGLAVIPSLGNTDDPDLQPKLERFRDRSRPYTCKPRVDLPGRIMCTMRPEWLPSLEDHEAFQRAKLARDASLVVCFGVPIFIGDHVAAVAVFYDTDQRTYDAKCLDLAVRVARMLGSAYGASAMKRVNYR</sequence>
<dbReference type="AlphaFoldDB" id="A0A2V3ICK8"/>
<organism evidence="2 3">
    <name type="scientific">Gracilariopsis chorda</name>
    <dbReference type="NCBI Taxonomy" id="448386"/>
    <lineage>
        <taxon>Eukaryota</taxon>
        <taxon>Rhodophyta</taxon>
        <taxon>Florideophyceae</taxon>
        <taxon>Rhodymeniophycidae</taxon>
        <taxon>Gracilariales</taxon>
        <taxon>Gracilariaceae</taxon>
        <taxon>Gracilariopsis</taxon>
    </lineage>
</organism>
<evidence type="ECO:0000313" key="2">
    <source>
        <dbReference type="EMBL" id="PXF39832.1"/>
    </source>
</evidence>
<dbReference type="InterPro" id="IPR029016">
    <property type="entry name" value="GAF-like_dom_sf"/>
</dbReference>
<evidence type="ECO:0000313" key="3">
    <source>
        <dbReference type="Proteomes" id="UP000247409"/>
    </source>
</evidence>